<protein>
    <submittedName>
        <fullName evidence="2">Uncharacterized protein</fullName>
    </submittedName>
</protein>
<keyword evidence="1" id="KW-1133">Transmembrane helix</keyword>
<evidence type="ECO:0000256" key="1">
    <source>
        <dbReference type="SAM" id="Phobius"/>
    </source>
</evidence>
<dbReference type="Gene3D" id="1.10.238.20">
    <property type="entry name" value="Pheromone/general odorant binding protein domain"/>
    <property type="match status" value="1"/>
</dbReference>
<dbReference type="Proteomes" id="UP001353858">
    <property type="component" value="Unassembled WGS sequence"/>
</dbReference>
<name>A0AAN7PSM8_9COLE</name>
<dbReference type="InterPro" id="IPR036728">
    <property type="entry name" value="PBP_GOBP_sf"/>
</dbReference>
<proteinExistence type="predicted"/>
<gene>
    <name evidence="2" type="ORF">RN001_014182</name>
</gene>
<dbReference type="EMBL" id="JARPUR010000006">
    <property type="protein sequence ID" value="KAK4874822.1"/>
    <property type="molecule type" value="Genomic_DNA"/>
</dbReference>
<dbReference type="InterPro" id="IPR006170">
    <property type="entry name" value="PBP/GOBP"/>
</dbReference>
<dbReference type="CDD" id="cd23992">
    <property type="entry name" value="PBP_GOBP"/>
    <property type="match status" value="1"/>
</dbReference>
<keyword evidence="1" id="KW-0472">Membrane</keyword>
<dbReference type="Pfam" id="PF01395">
    <property type="entry name" value="PBP_GOBP"/>
    <property type="match status" value="1"/>
</dbReference>
<reference evidence="3" key="1">
    <citation type="submission" date="2023-01" db="EMBL/GenBank/DDBJ databases">
        <title>Key to firefly adult light organ development and bioluminescence: homeobox transcription factors regulate luciferase expression and transportation to peroxisome.</title>
        <authorList>
            <person name="Fu X."/>
        </authorList>
    </citation>
    <scope>NUCLEOTIDE SEQUENCE [LARGE SCALE GENOMIC DNA]</scope>
</reference>
<dbReference type="SUPFAM" id="SSF47565">
    <property type="entry name" value="Insect pheromone/odorant-binding proteins"/>
    <property type="match status" value="1"/>
</dbReference>
<accession>A0AAN7PSM8</accession>
<keyword evidence="3" id="KW-1185">Reference proteome</keyword>
<dbReference type="AlphaFoldDB" id="A0AAN7PSM8"/>
<keyword evidence="1" id="KW-0812">Transmembrane</keyword>
<evidence type="ECO:0000313" key="2">
    <source>
        <dbReference type="EMBL" id="KAK4874822.1"/>
    </source>
</evidence>
<feature type="transmembrane region" description="Helical" evidence="1">
    <location>
        <begin position="16"/>
        <end position="39"/>
    </location>
</feature>
<organism evidence="2 3">
    <name type="scientific">Aquatica leii</name>
    <dbReference type="NCBI Taxonomy" id="1421715"/>
    <lineage>
        <taxon>Eukaryota</taxon>
        <taxon>Metazoa</taxon>
        <taxon>Ecdysozoa</taxon>
        <taxon>Arthropoda</taxon>
        <taxon>Hexapoda</taxon>
        <taxon>Insecta</taxon>
        <taxon>Pterygota</taxon>
        <taxon>Neoptera</taxon>
        <taxon>Endopterygota</taxon>
        <taxon>Coleoptera</taxon>
        <taxon>Polyphaga</taxon>
        <taxon>Elateriformia</taxon>
        <taxon>Elateroidea</taxon>
        <taxon>Lampyridae</taxon>
        <taxon>Luciolinae</taxon>
        <taxon>Aquatica</taxon>
    </lineage>
</organism>
<evidence type="ECO:0000313" key="3">
    <source>
        <dbReference type="Proteomes" id="UP001353858"/>
    </source>
</evidence>
<comment type="caution">
    <text evidence="2">The sequence shown here is derived from an EMBL/GenBank/DDBJ whole genome shotgun (WGS) entry which is preliminary data.</text>
</comment>
<dbReference type="SMART" id="SM00708">
    <property type="entry name" value="PhBP"/>
    <property type="match status" value="1"/>
</dbReference>
<dbReference type="GO" id="GO:0005549">
    <property type="term" value="F:odorant binding"/>
    <property type="evidence" value="ECO:0007669"/>
    <property type="project" value="InterPro"/>
</dbReference>
<sequence>MLNEKNRLVGLYKMSVFSIVIITANMKVLILFLVCFLQFSVQDSVREAMVKANTRACIAEGNLNSSLIKQSFKTGTATDPSVKCFYKCFLTKENSMSATGQLTLMPIKEKLLKAAEMVDGCNALTAADSCELAYSVTTCLRNVFQTIA</sequence>